<proteinExistence type="predicted"/>
<comment type="caution">
    <text evidence="1">The sequence shown here is derived from an EMBL/GenBank/DDBJ whole genome shotgun (WGS) entry which is preliminary data.</text>
</comment>
<name>A0ABR2IXF8_9EUKA</name>
<reference evidence="1 2" key="1">
    <citation type="submission" date="2024-04" db="EMBL/GenBank/DDBJ databases">
        <title>Tritrichomonas musculus Genome.</title>
        <authorList>
            <person name="Alves-Ferreira E."/>
            <person name="Grigg M."/>
            <person name="Lorenzi H."/>
            <person name="Galac M."/>
        </authorList>
    </citation>
    <scope>NUCLEOTIDE SEQUENCE [LARGE SCALE GENOMIC DNA]</scope>
    <source>
        <strain evidence="1 2">EAF2021</strain>
    </source>
</reference>
<accession>A0ABR2IXF8</accession>
<dbReference type="InterPro" id="IPR006594">
    <property type="entry name" value="LisH"/>
</dbReference>
<dbReference type="EMBL" id="JAPFFF010000014">
    <property type="protein sequence ID" value="KAK8870267.1"/>
    <property type="molecule type" value="Genomic_DNA"/>
</dbReference>
<sequence>MDTEPFEVPQEIKEKVATKLRNSGALKQISRKIKVGMTAAIHELRNPEAKSSLELQIISPESVEERAGLQSVYQYLEEKGLDYTLSTLQEETGIPKQNNSNVIDILQLIGFVYEDEEEEVVDE</sequence>
<dbReference type="Proteomes" id="UP001470230">
    <property type="component" value="Unassembled WGS sequence"/>
</dbReference>
<organism evidence="1 2">
    <name type="scientific">Tritrichomonas musculus</name>
    <dbReference type="NCBI Taxonomy" id="1915356"/>
    <lineage>
        <taxon>Eukaryota</taxon>
        <taxon>Metamonada</taxon>
        <taxon>Parabasalia</taxon>
        <taxon>Tritrichomonadida</taxon>
        <taxon>Tritrichomonadidae</taxon>
        <taxon>Tritrichomonas</taxon>
    </lineage>
</organism>
<gene>
    <name evidence="1" type="ORF">M9Y10_008145</name>
</gene>
<keyword evidence="2" id="KW-1185">Reference proteome</keyword>
<evidence type="ECO:0008006" key="3">
    <source>
        <dbReference type="Google" id="ProtNLM"/>
    </source>
</evidence>
<dbReference type="PROSITE" id="PS50896">
    <property type="entry name" value="LISH"/>
    <property type="match status" value="1"/>
</dbReference>
<evidence type="ECO:0000313" key="2">
    <source>
        <dbReference type="Proteomes" id="UP001470230"/>
    </source>
</evidence>
<dbReference type="SMART" id="SM00667">
    <property type="entry name" value="LisH"/>
    <property type="match status" value="1"/>
</dbReference>
<evidence type="ECO:0000313" key="1">
    <source>
        <dbReference type="EMBL" id="KAK8870267.1"/>
    </source>
</evidence>
<protein>
    <recommendedName>
        <fullName evidence="3">LisH domain-containing protein</fullName>
    </recommendedName>
</protein>